<dbReference type="AlphaFoldDB" id="A0A8R7RG41"/>
<name>A0A8R7RG41_TRIUA</name>
<evidence type="ECO:0000313" key="3">
    <source>
        <dbReference type="Proteomes" id="UP000015106"/>
    </source>
</evidence>
<protein>
    <submittedName>
        <fullName evidence="2">Uncharacterized protein</fullName>
    </submittedName>
</protein>
<reference evidence="2" key="2">
    <citation type="submission" date="2022-06" db="UniProtKB">
        <authorList>
            <consortium name="EnsemblPlants"/>
        </authorList>
    </citation>
    <scope>IDENTIFICATION</scope>
</reference>
<keyword evidence="3" id="KW-1185">Reference proteome</keyword>
<organism evidence="2 3">
    <name type="scientific">Triticum urartu</name>
    <name type="common">Red wild einkorn</name>
    <name type="synonym">Crithodium urartu</name>
    <dbReference type="NCBI Taxonomy" id="4572"/>
    <lineage>
        <taxon>Eukaryota</taxon>
        <taxon>Viridiplantae</taxon>
        <taxon>Streptophyta</taxon>
        <taxon>Embryophyta</taxon>
        <taxon>Tracheophyta</taxon>
        <taxon>Spermatophyta</taxon>
        <taxon>Magnoliopsida</taxon>
        <taxon>Liliopsida</taxon>
        <taxon>Poales</taxon>
        <taxon>Poaceae</taxon>
        <taxon>BOP clade</taxon>
        <taxon>Pooideae</taxon>
        <taxon>Triticodae</taxon>
        <taxon>Triticeae</taxon>
        <taxon>Triticinae</taxon>
        <taxon>Triticum</taxon>
    </lineage>
</organism>
<dbReference type="Gramene" id="TuG1812S0003167100.01.T01">
    <property type="protein sequence ID" value="TuG1812S0003167100.01.T01.s_cds29727"/>
    <property type="gene ID" value="TuG1812S0003167100.01"/>
</dbReference>
<evidence type="ECO:0000256" key="1">
    <source>
        <dbReference type="SAM" id="MobiDB-lite"/>
    </source>
</evidence>
<sequence>MDAMDSIGRRVRHDSRKKKKSSLLQSEEYEFYTPALRRKRALSQQTHDSNDIMYTQNKKMNPGKSSAQQLKQLKEDLINFQAETDRVTQNIVVDYVDTTPETAKLVKIKDILLTQKYL</sequence>
<feature type="region of interest" description="Disordered" evidence="1">
    <location>
        <begin position="1"/>
        <end position="23"/>
    </location>
</feature>
<accession>A0A8R7RG41</accession>
<feature type="compositionally biased region" description="Basic residues" evidence="1">
    <location>
        <begin position="9"/>
        <end position="21"/>
    </location>
</feature>
<proteinExistence type="predicted"/>
<reference evidence="3" key="1">
    <citation type="journal article" date="2013" name="Nature">
        <title>Draft genome of the wheat A-genome progenitor Triticum urartu.</title>
        <authorList>
            <person name="Ling H.Q."/>
            <person name="Zhao S."/>
            <person name="Liu D."/>
            <person name="Wang J."/>
            <person name="Sun H."/>
            <person name="Zhang C."/>
            <person name="Fan H."/>
            <person name="Li D."/>
            <person name="Dong L."/>
            <person name="Tao Y."/>
            <person name="Gao C."/>
            <person name="Wu H."/>
            <person name="Li Y."/>
            <person name="Cui Y."/>
            <person name="Guo X."/>
            <person name="Zheng S."/>
            <person name="Wang B."/>
            <person name="Yu K."/>
            <person name="Liang Q."/>
            <person name="Yang W."/>
            <person name="Lou X."/>
            <person name="Chen J."/>
            <person name="Feng M."/>
            <person name="Jian J."/>
            <person name="Zhang X."/>
            <person name="Luo G."/>
            <person name="Jiang Y."/>
            <person name="Liu J."/>
            <person name="Wang Z."/>
            <person name="Sha Y."/>
            <person name="Zhang B."/>
            <person name="Wu H."/>
            <person name="Tang D."/>
            <person name="Shen Q."/>
            <person name="Xue P."/>
            <person name="Zou S."/>
            <person name="Wang X."/>
            <person name="Liu X."/>
            <person name="Wang F."/>
            <person name="Yang Y."/>
            <person name="An X."/>
            <person name="Dong Z."/>
            <person name="Zhang K."/>
            <person name="Zhang X."/>
            <person name="Luo M.C."/>
            <person name="Dvorak J."/>
            <person name="Tong Y."/>
            <person name="Wang J."/>
            <person name="Yang H."/>
            <person name="Li Z."/>
            <person name="Wang D."/>
            <person name="Zhang A."/>
            <person name="Wang J."/>
        </authorList>
    </citation>
    <scope>NUCLEOTIDE SEQUENCE</scope>
    <source>
        <strain evidence="3">cv. G1812</strain>
    </source>
</reference>
<dbReference type="EnsemblPlants" id="TuG1812S0003167100.01.T01">
    <property type="protein sequence ID" value="TuG1812S0003167100.01.T01.s_cds29727"/>
    <property type="gene ID" value="TuG1812S0003167100.01"/>
</dbReference>
<dbReference type="Proteomes" id="UP000015106">
    <property type="component" value="Unassembled WGS sequence"/>
</dbReference>
<evidence type="ECO:0000313" key="2">
    <source>
        <dbReference type="EnsemblPlants" id="TuG1812S0003167100.01.T01.s_cds29727"/>
    </source>
</evidence>